<organism evidence="1 2">
    <name type="scientific">Candidatus Sungbacteria bacterium RIFCSPLOWO2_12_FULL_41_11</name>
    <dbReference type="NCBI Taxonomy" id="1802286"/>
    <lineage>
        <taxon>Bacteria</taxon>
        <taxon>Candidatus Sungiibacteriota</taxon>
    </lineage>
</organism>
<evidence type="ECO:0000313" key="1">
    <source>
        <dbReference type="EMBL" id="OHA14586.1"/>
    </source>
</evidence>
<dbReference type="PIRSF" id="PIRSF004954">
    <property type="entry name" value="Radical_SAM"/>
    <property type="match status" value="1"/>
</dbReference>
<gene>
    <name evidence="1" type="ORF">A3G49_05335</name>
</gene>
<dbReference type="SUPFAM" id="SSF102114">
    <property type="entry name" value="Radical SAM enzymes"/>
    <property type="match status" value="1"/>
</dbReference>
<comment type="caution">
    <text evidence="1">The sequence shown here is derived from an EMBL/GenBank/DDBJ whole genome shotgun (WGS) entry which is preliminary data.</text>
</comment>
<evidence type="ECO:0008006" key="3">
    <source>
        <dbReference type="Google" id="ProtNLM"/>
    </source>
</evidence>
<dbReference type="Proteomes" id="UP000177171">
    <property type="component" value="Unassembled WGS sequence"/>
</dbReference>
<protein>
    <recommendedName>
        <fullName evidence="3">Elp3/MiaA/NifB-like radical SAM core domain-containing protein</fullName>
    </recommendedName>
</protein>
<sequence>MKTAEKQIFGKTYCTDNARDQTKPIETWFSSSPEGLMLFIIFYTKACRWNKCLGCNLPSLSASRTIDFRALMSQIDFVYQKPEILCKRANIRQIIVSNNGSVLDEDTFSSTALIYFVAKTNMLVPNLSVLTLETRIEYVDIEELEFLARVLKEGETPTTLEIAIGLEAYDGHIRNKVFKKGLLLSQIEQLAEKLARHNFRLKCYLMQKPVPEMTDEEAMEDIKNAIDYLDKLAMRFGIKVNMHLNPTYVATGTALEGAFKNNKYRPPYLSDVTRAVRFAKGKNLSVCIGLNDEGLAVPGGSFLREDDAKIVEILHTFNNTQNFELLEGI</sequence>
<dbReference type="EMBL" id="MHQY01000005">
    <property type="protein sequence ID" value="OHA14586.1"/>
    <property type="molecule type" value="Genomic_DNA"/>
</dbReference>
<dbReference type="AlphaFoldDB" id="A0A1G2LSI6"/>
<accession>A0A1G2LSI6</accession>
<reference evidence="1 2" key="1">
    <citation type="journal article" date="2016" name="Nat. Commun.">
        <title>Thousands of microbial genomes shed light on interconnected biogeochemical processes in an aquifer system.</title>
        <authorList>
            <person name="Anantharaman K."/>
            <person name="Brown C.T."/>
            <person name="Hug L.A."/>
            <person name="Sharon I."/>
            <person name="Castelle C.J."/>
            <person name="Probst A.J."/>
            <person name="Thomas B.C."/>
            <person name="Singh A."/>
            <person name="Wilkins M.J."/>
            <person name="Karaoz U."/>
            <person name="Brodie E.L."/>
            <person name="Williams K.H."/>
            <person name="Hubbard S.S."/>
            <person name="Banfield J.F."/>
        </authorList>
    </citation>
    <scope>NUCLEOTIDE SEQUENCE [LARGE SCALE GENOMIC DNA]</scope>
</reference>
<dbReference type="InterPro" id="IPR005909">
    <property type="entry name" value="RaSEA"/>
</dbReference>
<dbReference type="InterPro" id="IPR058240">
    <property type="entry name" value="rSAM_sf"/>
</dbReference>
<name>A0A1G2LSI6_9BACT</name>
<proteinExistence type="predicted"/>
<evidence type="ECO:0000313" key="2">
    <source>
        <dbReference type="Proteomes" id="UP000177171"/>
    </source>
</evidence>